<name>A0ABS9CS95_9FIRM</name>
<comment type="caution">
    <text evidence="1">The sequence shown here is derived from an EMBL/GenBank/DDBJ whole genome shotgun (WGS) entry which is preliminary data.</text>
</comment>
<protein>
    <submittedName>
        <fullName evidence="1">Uncharacterized protein</fullName>
    </submittedName>
</protein>
<keyword evidence="2" id="KW-1185">Reference proteome</keyword>
<gene>
    <name evidence="1" type="ORF">JQM67_11165</name>
</gene>
<organism evidence="1 2">
    <name type="scientific">Anaeromassilibacillus senegalensis</name>
    <dbReference type="NCBI Taxonomy" id="1673717"/>
    <lineage>
        <taxon>Bacteria</taxon>
        <taxon>Bacillati</taxon>
        <taxon>Bacillota</taxon>
        <taxon>Clostridia</taxon>
        <taxon>Eubacteriales</taxon>
        <taxon>Acutalibacteraceae</taxon>
        <taxon>Anaeromassilibacillus</taxon>
    </lineage>
</organism>
<dbReference type="EMBL" id="JAFBIT010000003">
    <property type="protein sequence ID" value="MCF2653160.1"/>
    <property type="molecule type" value="Genomic_DNA"/>
</dbReference>
<reference evidence="1 2" key="1">
    <citation type="submission" date="2020-12" db="EMBL/GenBank/DDBJ databases">
        <title>Whole genome sequences of gut porcine anaerobes.</title>
        <authorList>
            <person name="Kubasova T."/>
            <person name="Jahodarova E."/>
            <person name="Rychlik I."/>
        </authorList>
    </citation>
    <scope>NUCLEOTIDE SEQUENCE [LARGE SCALE GENOMIC DNA]</scope>
    <source>
        <strain evidence="1 2">An867</strain>
    </source>
</reference>
<evidence type="ECO:0000313" key="1">
    <source>
        <dbReference type="EMBL" id="MCF2653160.1"/>
    </source>
</evidence>
<accession>A0ABS9CS95</accession>
<dbReference type="RefSeq" id="WP_235324178.1">
    <property type="nucleotide sequence ID" value="NZ_JAFBIT010000003.1"/>
</dbReference>
<dbReference type="Proteomes" id="UP001299220">
    <property type="component" value="Unassembled WGS sequence"/>
</dbReference>
<sequence length="322" mass="35247">MNGKILKGAQKIGAEALERINGYTRRPYSAEEVYTFSVVLCDNEVDRDFECFTKKALEQLAALFVGKTGILDHVHSSRNQSARIYATQVRTFPEKRTARGEVYAQLVAEAYIPRGAETNALIESIESGIRKEVSVGCAVAKRTCSICGQESCGHLRGRVYDGKRCVRILEDVTDAYEFSFVAVPAQRAAGVVKQFSRAEKGEIQSVYDILKRLETEESVTVSGGELEQLREELKALETRAACGDRYRASLCTQIAKFSAVAQPTLKRGLLDAMLKGLTIGELEEAAGALGKMAEARMPVMPQLAGDAGDTLEKTADDRAFCI</sequence>
<proteinExistence type="predicted"/>
<evidence type="ECO:0000313" key="2">
    <source>
        <dbReference type="Proteomes" id="UP001299220"/>
    </source>
</evidence>